<gene>
    <name evidence="15" type="ORF">CP965_13220</name>
</gene>
<dbReference type="GO" id="GO:0000155">
    <property type="term" value="F:phosphorelay sensor kinase activity"/>
    <property type="evidence" value="ECO:0007669"/>
    <property type="project" value="InterPro"/>
</dbReference>
<dbReference type="PANTHER" id="PTHR45339">
    <property type="entry name" value="HYBRID SIGNAL TRANSDUCTION HISTIDINE KINASE J"/>
    <property type="match status" value="1"/>
</dbReference>
<dbReference type="CDD" id="cd17546">
    <property type="entry name" value="REC_hyHK_CKI1_RcsC-like"/>
    <property type="match status" value="1"/>
</dbReference>
<keyword evidence="5" id="KW-0547">Nucleotide-binding</keyword>
<dbReference type="PRINTS" id="PR00344">
    <property type="entry name" value="BCTRLSENSOR"/>
</dbReference>
<dbReference type="InterPro" id="IPR036097">
    <property type="entry name" value="HisK_dim/P_sf"/>
</dbReference>
<dbReference type="PANTHER" id="PTHR45339:SF1">
    <property type="entry name" value="HYBRID SIGNAL TRANSDUCTION HISTIDINE KINASE J"/>
    <property type="match status" value="1"/>
</dbReference>
<dbReference type="Pfam" id="PF00072">
    <property type="entry name" value="Response_reg"/>
    <property type="match status" value="1"/>
</dbReference>
<dbReference type="InterPro" id="IPR001638">
    <property type="entry name" value="Solute-binding_3/MltF_N"/>
</dbReference>
<dbReference type="AlphaFoldDB" id="A0A4Q1AQN4"/>
<evidence type="ECO:0000256" key="10">
    <source>
        <dbReference type="ARBA" id="ARBA00068150"/>
    </source>
</evidence>
<dbReference type="SMART" id="SM00388">
    <property type="entry name" value="HisKA"/>
    <property type="match status" value="1"/>
</dbReference>
<organism evidence="15 16">
    <name type="scientific">Halarcobacter mediterraneus</name>
    <dbReference type="NCBI Taxonomy" id="2023153"/>
    <lineage>
        <taxon>Bacteria</taxon>
        <taxon>Pseudomonadati</taxon>
        <taxon>Campylobacterota</taxon>
        <taxon>Epsilonproteobacteria</taxon>
        <taxon>Campylobacterales</taxon>
        <taxon>Arcobacteraceae</taxon>
        <taxon>Halarcobacter</taxon>
    </lineage>
</organism>
<dbReference type="CDD" id="cd16922">
    <property type="entry name" value="HATPase_EvgS-ArcB-TorS-like"/>
    <property type="match status" value="1"/>
</dbReference>
<dbReference type="SUPFAM" id="SSF52172">
    <property type="entry name" value="CheY-like"/>
    <property type="match status" value="1"/>
</dbReference>
<evidence type="ECO:0000256" key="5">
    <source>
        <dbReference type="ARBA" id="ARBA00022741"/>
    </source>
</evidence>
<protein>
    <recommendedName>
        <fullName evidence="10">Sensory/regulatory protein RpfC</fullName>
        <ecNumber evidence="2">2.7.13.3</ecNumber>
    </recommendedName>
</protein>
<dbReference type="InterPro" id="IPR004358">
    <property type="entry name" value="Sig_transdc_His_kin-like_C"/>
</dbReference>
<comment type="caution">
    <text evidence="15">The sequence shown here is derived from an EMBL/GenBank/DDBJ whole genome shotgun (WGS) entry which is preliminary data.</text>
</comment>
<evidence type="ECO:0000256" key="8">
    <source>
        <dbReference type="ARBA" id="ARBA00023012"/>
    </source>
</evidence>
<dbReference type="InterPro" id="IPR003594">
    <property type="entry name" value="HATPase_dom"/>
</dbReference>
<dbReference type="InterPro" id="IPR001789">
    <property type="entry name" value="Sig_transdc_resp-reg_receiver"/>
</dbReference>
<keyword evidence="8" id="KW-0902">Two-component regulatory system</keyword>
<evidence type="ECO:0000259" key="14">
    <source>
        <dbReference type="PROSITE" id="PS50110"/>
    </source>
</evidence>
<dbReference type="RefSeq" id="WP_129062585.1">
    <property type="nucleotide sequence ID" value="NZ_NXIE01000006.1"/>
</dbReference>
<feature type="modified residue" description="4-aspartylphosphate" evidence="11">
    <location>
        <position position="744"/>
    </location>
</feature>
<dbReference type="SMART" id="SM00387">
    <property type="entry name" value="HATPase_c"/>
    <property type="match status" value="1"/>
</dbReference>
<feature type="transmembrane region" description="Helical" evidence="12">
    <location>
        <begin position="12"/>
        <end position="31"/>
    </location>
</feature>
<dbReference type="Proteomes" id="UP000289718">
    <property type="component" value="Unassembled WGS sequence"/>
</dbReference>
<keyword evidence="6" id="KW-0418">Kinase</keyword>
<dbReference type="PROSITE" id="PS50110">
    <property type="entry name" value="RESPONSE_REGULATORY"/>
    <property type="match status" value="1"/>
</dbReference>
<name>A0A4Q1AQN4_9BACT</name>
<dbReference type="SUPFAM" id="SSF55874">
    <property type="entry name" value="ATPase domain of HSP90 chaperone/DNA topoisomerase II/histidine kinase"/>
    <property type="match status" value="1"/>
</dbReference>
<evidence type="ECO:0000256" key="9">
    <source>
        <dbReference type="ARBA" id="ARBA00064003"/>
    </source>
</evidence>
<keyword evidence="7" id="KW-0067">ATP-binding</keyword>
<evidence type="ECO:0000256" key="1">
    <source>
        <dbReference type="ARBA" id="ARBA00000085"/>
    </source>
</evidence>
<keyword evidence="3 11" id="KW-0597">Phosphoprotein</keyword>
<keyword evidence="12" id="KW-0472">Membrane</keyword>
<evidence type="ECO:0000256" key="2">
    <source>
        <dbReference type="ARBA" id="ARBA00012438"/>
    </source>
</evidence>
<keyword evidence="12" id="KW-1133">Transmembrane helix</keyword>
<keyword evidence="12" id="KW-0812">Transmembrane</keyword>
<dbReference type="EMBL" id="NXIE01000006">
    <property type="protein sequence ID" value="RXK11723.1"/>
    <property type="molecule type" value="Genomic_DNA"/>
</dbReference>
<dbReference type="Gene3D" id="1.10.287.130">
    <property type="match status" value="1"/>
</dbReference>
<evidence type="ECO:0000313" key="16">
    <source>
        <dbReference type="Proteomes" id="UP000289718"/>
    </source>
</evidence>
<accession>A0A4Q1AQN4</accession>
<dbReference type="InterPro" id="IPR003661">
    <property type="entry name" value="HisK_dim/P_dom"/>
</dbReference>
<evidence type="ECO:0000313" key="15">
    <source>
        <dbReference type="EMBL" id="RXK11723.1"/>
    </source>
</evidence>
<dbReference type="InterPro" id="IPR011006">
    <property type="entry name" value="CheY-like_superfamily"/>
</dbReference>
<dbReference type="InterPro" id="IPR036890">
    <property type="entry name" value="HATPase_C_sf"/>
</dbReference>
<evidence type="ECO:0000256" key="12">
    <source>
        <dbReference type="SAM" id="Phobius"/>
    </source>
</evidence>
<dbReference type="SUPFAM" id="SSF47384">
    <property type="entry name" value="Homodimeric domain of signal transducing histidine kinase"/>
    <property type="match status" value="1"/>
</dbReference>
<evidence type="ECO:0000259" key="13">
    <source>
        <dbReference type="PROSITE" id="PS50109"/>
    </source>
</evidence>
<evidence type="ECO:0000256" key="11">
    <source>
        <dbReference type="PROSITE-ProRule" id="PRU00169"/>
    </source>
</evidence>
<feature type="domain" description="Histidine kinase" evidence="13">
    <location>
        <begin position="457"/>
        <end position="674"/>
    </location>
</feature>
<keyword evidence="4" id="KW-0808">Transferase</keyword>
<evidence type="ECO:0000256" key="4">
    <source>
        <dbReference type="ARBA" id="ARBA00022679"/>
    </source>
</evidence>
<sequence>MVKVKRLLLNKTVYIISIILIILLSILFINFNQTIIKSTEKTKNKLEQIEDISKIDTLASFIANSSVIYLSNLAIEDLKEKILLDFQNRFIEAIVIKDNYLNENLLIAHRTENNKILFVKKLPKKYFKYYNSIKKDIIENKTYTKNKLGTITIYYKSFNTYGNLINLTQKEKDYLKEKKILYTCIHPNWMPLGKLEEDKHLGISSDIVKLISNELNINIELIETKTWGDSLDLLRNKKCDFSPLTTENRLKKEYLNFTKEYLNLNIVVATRPNVPFFDNLKHLKEEKFAVIKNYSLLKDLKEQYPKIDFIEVNSLKEGLKKVKQEKVFGYIDNSLVINHAIQKEYLDDIFISGKLKGEMKLAIATRKELLILNGIFEKLVLNLNEDIKQNIFNKWIVNNYQIKTDYTLVWQLMIVSLFIIFITLYWNRKLSNLNKQLEEQRNHAYEASKAKAKFLANMSHEIRTPMNAIINISHLLLESNLKKQQYEYTKKIEKSANSLLRIINDILDFSKIEAGKIEFKYDVFSLRELINDCIDSIDSFLDKKNLEFSLEYDSNLNEYYYGDKLRISQVLINILHNAVKFTNTGYVKLKVQQKDKNHLNFEIEDSGIGLTKKEQKNIFNSFVQGDSSSSKKYKGTGLGLAITKELIQLMDGKISIKSKKDKGTTFSFFIKLKKSTKEECFNPIIKKPDFTNKKILLVEDNKINQQIITALLKGTKAQVRIAFCGQEAIDIIKEKSSFNLILMDIQMPDLDGYETTKKIRQINKEIPIIAITANSFEEDIEKAINSGMDAHLKKPIEIQKLYATLEKYI</sequence>
<dbReference type="SUPFAM" id="SSF53850">
    <property type="entry name" value="Periplasmic binding protein-like II"/>
    <property type="match status" value="1"/>
</dbReference>
<proteinExistence type="predicted"/>
<dbReference type="GO" id="GO:0005524">
    <property type="term" value="F:ATP binding"/>
    <property type="evidence" value="ECO:0007669"/>
    <property type="project" value="UniProtKB-KW"/>
</dbReference>
<dbReference type="SMART" id="SM00448">
    <property type="entry name" value="REC"/>
    <property type="match status" value="1"/>
</dbReference>
<dbReference type="Gene3D" id="3.40.50.2300">
    <property type="match status" value="1"/>
</dbReference>
<comment type="subunit">
    <text evidence="9">At low DSF concentrations, interacts with RpfF.</text>
</comment>
<dbReference type="CDD" id="cd00082">
    <property type="entry name" value="HisKA"/>
    <property type="match status" value="1"/>
</dbReference>
<keyword evidence="16" id="KW-1185">Reference proteome</keyword>
<evidence type="ECO:0000256" key="6">
    <source>
        <dbReference type="ARBA" id="ARBA00022777"/>
    </source>
</evidence>
<dbReference type="SMART" id="SM00062">
    <property type="entry name" value="PBPb"/>
    <property type="match status" value="1"/>
</dbReference>
<evidence type="ECO:0000256" key="7">
    <source>
        <dbReference type="ARBA" id="ARBA00022840"/>
    </source>
</evidence>
<dbReference type="Pfam" id="PF02518">
    <property type="entry name" value="HATPase_c"/>
    <property type="match status" value="1"/>
</dbReference>
<dbReference type="FunFam" id="1.10.287.130:FF:000002">
    <property type="entry name" value="Two-component osmosensing histidine kinase"/>
    <property type="match status" value="1"/>
</dbReference>
<dbReference type="Gene3D" id="3.30.565.10">
    <property type="entry name" value="Histidine kinase-like ATPase, C-terminal domain"/>
    <property type="match status" value="1"/>
</dbReference>
<dbReference type="FunFam" id="3.30.565.10:FF:000010">
    <property type="entry name" value="Sensor histidine kinase RcsC"/>
    <property type="match status" value="1"/>
</dbReference>
<dbReference type="Pfam" id="PF00512">
    <property type="entry name" value="HisKA"/>
    <property type="match status" value="1"/>
</dbReference>
<dbReference type="CDD" id="cd13708">
    <property type="entry name" value="PBP2_BvgS_like_1"/>
    <property type="match status" value="1"/>
</dbReference>
<dbReference type="Gene3D" id="3.40.190.10">
    <property type="entry name" value="Periplasmic binding protein-like II"/>
    <property type="match status" value="2"/>
</dbReference>
<dbReference type="EC" id="2.7.13.3" evidence="2"/>
<feature type="domain" description="Response regulatory" evidence="14">
    <location>
        <begin position="694"/>
        <end position="809"/>
    </location>
</feature>
<feature type="transmembrane region" description="Helical" evidence="12">
    <location>
        <begin position="408"/>
        <end position="426"/>
    </location>
</feature>
<dbReference type="OrthoDB" id="9176708at2"/>
<dbReference type="PROSITE" id="PS50109">
    <property type="entry name" value="HIS_KIN"/>
    <property type="match status" value="1"/>
</dbReference>
<reference evidence="15 16" key="1">
    <citation type="submission" date="2017-09" db="EMBL/GenBank/DDBJ databases">
        <title>Genomics of the genus Arcobacter.</title>
        <authorList>
            <person name="Perez-Cataluna A."/>
            <person name="Figueras M.J."/>
            <person name="Salas-Masso N."/>
        </authorList>
    </citation>
    <scope>NUCLEOTIDE SEQUENCE [LARGE SCALE GENOMIC DNA]</scope>
    <source>
        <strain evidence="15 16">F156-34</strain>
    </source>
</reference>
<comment type="catalytic activity">
    <reaction evidence="1">
        <text>ATP + protein L-histidine = ADP + protein N-phospho-L-histidine.</text>
        <dbReference type="EC" id="2.7.13.3"/>
    </reaction>
</comment>
<evidence type="ECO:0000256" key="3">
    <source>
        <dbReference type="ARBA" id="ARBA00022553"/>
    </source>
</evidence>
<dbReference type="InterPro" id="IPR005467">
    <property type="entry name" value="His_kinase_dom"/>
</dbReference>